<dbReference type="PANTHER" id="PTHR47642">
    <property type="entry name" value="ATP-DEPENDENT DNA HELICASE"/>
    <property type="match status" value="1"/>
</dbReference>
<evidence type="ECO:0000256" key="1">
    <source>
        <dbReference type="ARBA" id="ARBA00022741"/>
    </source>
</evidence>
<keyword evidence="5 12" id="KW-0067">ATP-binding</keyword>
<comment type="function">
    <text evidence="12">DNA-dependent ATPase and 5'-3' DNA helicase required for the maintenance of both mitochondrial and nuclear genome stability.</text>
</comment>
<evidence type="ECO:0000256" key="6">
    <source>
        <dbReference type="ARBA" id="ARBA00023125"/>
    </source>
</evidence>
<keyword evidence="16" id="KW-1185">Reference proteome</keyword>
<feature type="binding site" evidence="12">
    <location>
        <begin position="124"/>
        <end position="131"/>
    </location>
    <ligand>
        <name>ATP</name>
        <dbReference type="ChEBI" id="CHEBI:30616"/>
    </ligand>
</feature>
<dbReference type="GO" id="GO:0003677">
    <property type="term" value="F:DNA binding"/>
    <property type="evidence" value="ECO:0007669"/>
    <property type="project" value="UniProtKB-KW"/>
</dbReference>
<comment type="catalytic activity">
    <reaction evidence="12">
        <text>ATP + H2O = ADP + phosphate + H(+)</text>
        <dbReference type="Rhea" id="RHEA:13065"/>
        <dbReference type="ChEBI" id="CHEBI:15377"/>
        <dbReference type="ChEBI" id="CHEBI:15378"/>
        <dbReference type="ChEBI" id="CHEBI:30616"/>
        <dbReference type="ChEBI" id="CHEBI:43474"/>
        <dbReference type="ChEBI" id="CHEBI:456216"/>
        <dbReference type="EC" id="5.6.2.3"/>
    </reaction>
</comment>
<keyword evidence="6 12" id="KW-0238">DNA-binding</keyword>
<dbReference type="InterPro" id="IPR051055">
    <property type="entry name" value="PIF1_helicase"/>
</dbReference>
<keyword evidence="11 12" id="KW-0539">Nucleus</keyword>
<comment type="subcellular location">
    <subcellularLocation>
        <location evidence="12">Nucleus</location>
    </subcellularLocation>
    <subcellularLocation>
        <location evidence="12">Mitochondrion</location>
    </subcellularLocation>
</comment>
<evidence type="ECO:0000256" key="9">
    <source>
        <dbReference type="ARBA" id="ARBA00023204"/>
    </source>
</evidence>
<dbReference type="GO" id="GO:0000723">
    <property type="term" value="P:telomere maintenance"/>
    <property type="evidence" value="ECO:0007669"/>
    <property type="project" value="InterPro"/>
</dbReference>
<feature type="compositionally biased region" description="Low complexity" evidence="13">
    <location>
        <begin position="93"/>
        <end position="105"/>
    </location>
</feature>
<evidence type="ECO:0000256" key="5">
    <source>
        <dbReference type="ARBA" id="ARBA00022840"/>
    </source>
</evidence>
<dbReference type="Proteomes" id="UP001063166">
    <property type="component" value="Unassembled WGS sequence"/>
</dbReference>
<keyword evidence="2 12" id="KW-0227">DNA damage</keyword>
<dbReference type="InterPro" id="IPR048293">
    <property type="entry name" value="PIF1_RRM3_pfh1"/>
</dbReference>
<dbReference type="InterPro" id="IPR049163">
    <property type="entry name" value="Pif1-like_2B_dom"/>
</dbReference>
<evidence type="ECO:0000256" key="11">
    <source>
        <dbReference type="ARBA" id="ARBA00023242"/>
    </source>
</evidence>
<feature type="domain" description="AAA+ ATPase" evidence="14">
    <location>
        <begin position="116"/>
        <end position="244"/>
    </location>
</feature>
<dbReference type="GO" id="GO:0005524">
    <property type="term" value="F:ATP binding"/>
    <property type="evidence" value="ECO:0007669"/>
    <property type="project" value="UniProtKB-UniRule"/>
</dbReference>
<keyword evidence="10 12" id="KW-0413">Isomerase</keyword>
<keyword evidence="8 12" id="KW-0233">DNA recombination</keyword>
<dbReference type="GO" id="GO:0043139">
    <property type="term" value="F:5'-3' DNA helicase activity"/>
    <property type="evidence" value="ECO:0007669"/>
    <property type="project" value="UniProtKB-UniRule"/>
</dbReference>
<gene>
    <name evidence="12" type="primary">PIF1</name>
    <name evidence="15" type="ORF">LshimejAT787_0307920</name>
</gene>
<dbReference type="InterPro" id="IPR003593">
    <property type="entry name" value="AAA+_ATPase"/>
</dbReference>
<comment type="similarity">
    <text evidence="12">Belongs to the helicase family. PIF1 subfamily.</text>
</comment>
<dbReference type="Gene3D" id="3.40.970.10">
    <property type="entry name" value="Ribonuclease H1, N-terminal domain"/>
    <property type="match status" value="1"/>
</dbReference>
<dbReference type="SMART" id="SM00382">
    <property type="entry name" value="AAA"/>
    <property type="match status" value="1"/>
</dbReference>
<dbReference type="SUPFAM" id="SSF52540">
    <property type="entry name" value="P-loop containing nucleoside triphosphate hydrolases"/>
    <property type="match status" value="2"/>
</dbReference>
<evidence type="ECO:0000313" key="16">
    <source>
        <dbReference type="Proteomes" id="UP001063166"/>
    </source>
</evidence>
<evidence type="ECO:0000256" key="4">
    <source>
        <dbReference type="ARBA" id="ARBA00022806"/>
    </source>
</evidence>
<evidence type="ECO:0000256" key="8">
    <source>
        <dbReference type="ARBA" id="ARBA00023172"/>
    </source>
</evidence>
<evidence type="ECO:0000256" key="2">
    <source>
        <dbReference type="ARBA" id="ARBA00022763"/>
    </source>
</evidence>
<comment type="caution">
    <text evidence="15">The sequence shown here is derived from an EMBL/GenBank/DDBJ whole genome shotgun (WGS) entry which is preliminary data.</text>
</comment>
<dbReference type="EMBL" id="BRPK01000003">
    <property type="protein sequence ID" value="GLB36504.1"/>
    <property type="molecule type" value="Genomic_DNA"/>
</dbReference>
<dbReference type="Gene3D" id="3.40.50.300">
    <property type="entry name" value="P-loop containing nucleotide triphosphate hydrolases"/>
    <property type="match status" value="1"/>
</dbReference>
<dbReference type="GO" id="GO:0006310">
    <property type="term" value="P:DNA recombination"/>
    <property type="evidence" value="ECO:0007669"/>
    <property type="project" value="UniProtKB-UniRule"/>
</dbReference>
<feature type="DNA-binding region" evidence="12">
    <location>
        <begin position="535"/>
        <end position="554"/>
    </location>
</feature>
<dbReference type="InterPro" id="IPR037056">
    <property type="entry name" value="RNase_H1_N_sf"/>
</dbReference>
<evidence type="ECO:0000256" key="13">
    <source>
        <dbReference type="SAM" id="MobiDB-lite"/>
    </source>
</evidence>
<dbReference type="InterPro" id="IPR027417">
    <property type="entry name" value="P-loop_NTPase"/>
</dbReference>
<dbReference type="EC" id="5.6.2.3" evidence="12"/>
<dbReference type="PANTHER" id="PTHR47642:SF5">
    <property type="entry name" value="ATP-DEPENDENT DNA HELICASE"/>
    <property type="match status" value="1"/>
</dbReference>
<protein>
    <recommendedName>
        <fullName evidence="12">ATP-dependent DNA helicase PIF1</fullName>
        <ecNumber evidence="12">5.6.2.3</ecNumber>
    </recommendedName>
    <alternativeName>
        <fullName evidence="12">DNA 5'-3' helicase PIF1</fullName>
    </alternativeName>
    <alternativeName>
        <fullName evidence="12">DNA repair and recombination helicase PIF1</fullName>
    </alternativeName>
</protein>
<dbReference type="GO" id="GO:0005739">
    <property type="term" value="C:mitochondrion"/>
    <property type="evidence" value="ECO:0007669"/>
    <property type="project" value="UniProtKB-SubCell"/>
</dbReference>
<dbReference type="HAMAP" id="MF_03176">
    <property type="entry name" value="PIF1"/>
    <property type="match status" value="1"/>
</dbReference>
<evidence type="ECO:0000256" key="10">
    <source>
        <dbReference type="ARBA" id="ARBA00023235"/>
    </source>
</evidence>
<dbReference type="Pfam" id="PF05970">
    <property type="entry name" value="PIF1"/>
    <property type="match status" value="1"/>
</dbReference>
<evidence type="ECO:0000259" key="14">
    <source>
        <dbReference type="SMART" id="SM00382"/>
    </source>
</evidence>
<reference evidence="15" key="1">
    <citation type="submission" date="2022-07" db="EMBL/GenBank/DDBJ databases">
        <title>The genome of Lyophyllum shimeji provides insight into the initial evolution of ectomycorrhizal fungal genome.</title>
        <authorList>
            <person name="Kobayashi Y."/>
            <person name="Shibata T."/>
            <person name="Hirakawa H."/>
            <person name="Shigenobu S."/>
            <person name="Nishiyama T."/>
            <person name="Yamada A."/>
            <person name="Hasebe M."/>
            <person name="Kawaguchi M."/>
        </authorList>
    </citation>
    <scope>NUCLEOTIDE SEQUENCE</scope>
    <source>
        <strain evidence="15">AT787</strain>
    </source>
</reference>
<comment type="subunit">
    <text evidence="12">Monomer.</text>
</comment>
<dbReference type="GO" id="GO:0005634">
    <property type="term" value="C:nucleus"/>
    <property type="evidence" value="ECO:0007669"/>
    <property type="project" value="UniProtKB-SubCell"/>
</dbReference>
<dbReference type="Pfam" id="PF01693">
    <property type="entry name" value="Cauli_VI"/>
    <property type="match status" value="1"/>
</dbReference>
<proteinExistence type="inferred from homology"/>
<sequence>MPKAARKFYAVAVGRDGPKIYTTWDECKEKITRYPSALYKSFPSQKQADEWLASKVDSRARSRPASDLVPPDITMLPPRDPPVSQEWDEEDSLPLSEPPSVSLSSEQQEVLDRVKQGRSVFFTGSAGTGKSVLLREIIKTLQERGGLAITASTGIAAVNIGGSTLHSWAGIGLGDESWKQYAGKFFGQKKFRPVLDRWRNVRTLIIDEVSMIDGALFDKLENIAREVRHNEKPFGGIQLVLSGDFCQLPPVPGRDKKGQQITPVFAFDAKTWHACVGSPVMLTRVFRQKDEAFVDMLNAMRFGQIDAKAVAAFSTLSRKVEYADGIEPTELFSTRQEVDNANASRLRQLNTESHTYVASDYAGVDSNGHPITPMQMSRLLERLVVQKQIHLKVRPILISPTVLRQALVLQVGAQVMLVKNLVQGSLVNGSVGQVMRFSTAEDALKEHTNIAGVDRGERPRLPPSGFVWPIVRFIGGQETMIIPQEFTINNANGETEARRDQVPLILAWALSVHKSQGQTLERVKVDLRRTFEKGQAYVALSRATCLEQLQVLNFDASKVQAHPRVLEWHFGRRPATTSANEVIELFDSDEEADSDVAMSAYYNI</sequence>
<keyword evidence="7 12" id="KW-0496">Mitochondrion</keyword>
<keyword evidence="4 12" id="KW-0347">Helicase</keyword>
<dbReference type="InterPro" id="IPR010285">
    <property type="entry name" value="DNA_helicase_pif1-like_DEAD"/>
</dbReference>
<comment type="cofactor">
    <cofactor evidence="12">
        <name>Mg(2+)</name>
        <dbReference type="ChEBI" id="CHEBI:18420"/>
    </cofactor>
</comment>
<evidence type="ECO:0000256" key="12">
    <source>
        <dbReference type="HAMAP-Rule" id="MF_03176"/>
    </source>
</evidence>
<dbReference type="OrthoDB" id="432234at2759"/>
<keyword evidence="3 12" id="KW-0378">Hydrolase</keyword>
<dbReference type="GO" id="GO:0016787">
    <property type="term" value="F:hydrolase activity"/>
    <property type="evidence" value="ECO:0007669"/>
    <property type="project" value="UniProtKB-KW"/>
</dbReference>
<accession>A0A9P3UJ47</accession>
<dbReference type="CDD" id="cd18037">
    <property type="entry name" value="DEXSc_Pif1_like"/>
    <property type="match status" value="1"/>
</dbReference>
<dbReference type="CDD" id="cd18809">
    <property type="entry name" value="SF1_C_RecD"/>
    <property type="match status" value="1"/>
</dbReference>
<evidence type="ECO:0000256" key="3">
    <source>
        <dbReference type="ARBA" id="ARBA00022801"/>
    </source>
</evidence>
<dbReference type="AlphaFoldDB" id="A0A9P3UJ47"/>
<dbReference type="GO" id="GO:0006281">
    <property type="term" value="P:DNA repair"/>
    <property type="evidence" value="ECO:0007669"/>
    <property type="project" value="UniProtKB-UniRule"/>
</dbReference>
<name>A0A9P3UJ47_LYOSH</name>
<dbReference type="Pfam" id="PF21530">
    <property type="entry name" value="Pif1_2B_dom"/>
    <property type="match status" value="1"/>
</dbReference>
<evidence type="ECO:0000313" key="15">
    <source>
        <dbReference type="EMBL" id="GLB36504.1"/>
    </source>
</evidence>
<organism evidence="15 16">
    <name type="scientific">Lyophyllum shimeji</name>
    <name type="common">Hon-shimeji</name>
    <name type="synonym">Tricholoma shimeji</name>
    <dbReference type="NCBI Taxonomy" id="47721"/>
    <lineage>
        <taxon>Eukaryota</taxon>
        <taxon>Fungi</taxon>
        <taxon>Dikarya</taxon>
        <taxon>Basidiomycota</taxon>
        <taxon>Agaricomycotina</taxon>
        <taxon>Agaricomycetes</taxon>
        <taxon>Agaricomycetidae</taxon>
        <taxon>Agaricales</taxon>
        <taxon>Tricholomatineae</taxon>
        <taxon>Lyophyllaceae</taxon>
        <taxon>Lyophyllum</taxon>
    </lineage>
</organism>
<dbReference type="InterPro" id="IPR011320">
    <property type="entry name" value="RNase_H1_N"/>
</dbReference>
<evidence type="ECO:0000256" key="7">
    <source>
        <dbReference type="ARBA" id="ARBA00023128"/>
    </source>
</evidence>
<keyword evidence="1 12" id="KW-0547">Nucleotide-binding</keyword>
<feature type="region of interest" description="Disordered" evidence="13">
    <location>
        <begin position="53"/>
        <end position="105"/>
    </location>
</feature>
<keyword evidence="9 12" id="KW-0234">DNA repair</keyword>